<evidence type="ECO:0008006" key="3">
    <source>
        <dbReference type="Google" id="ProtNLM"/>
    </source>
</evidence>
<dbReference type="AlphaFoldDB" id="A0A812R1Z2"/>
<reference evidence="1" key="1">
    <citation type="submission" date="2021-02" db="EMBL/GenBank/DDBJ databases">
        <authorList>
            <person name="Dougan E. K."/>
            <person name="Rhodes N."/>
            <person name="Thang M."/>
            <person name="Chan C."/>
        </authorList>
    </citation>
    <scope>NUCLEOTIDE SEQUENCE</scope>
</reference>
<proteinExistence type="predicted"/>
<dbReference type="OrthoDB" id="10011777at2759"/>
<dbReference type="InterPro" id="IPR011008">
    <property type="entry name" value="Dimeric_a/b-barrel"/>
</dbReference>
<protein>
    <recommendedName>
        <fullName evidence="3">ABM domain-containing protein</fullName>
    </recommendedName>
</protein>
<keyword evidence="2" id="KW-1185">Reference proteome</keyword>
<dbReference type="PANTHER" id="PTHR40624">
    <property type="entry name" value="BIOSYNTHESIS MONOOXYGENASE, PUTATIVE (AFU_ORTHOLOGUE AFUA_1G12025)-RELATED"/>
    <property type="match status" value="1"/>
</dbReference>
<evidence type="ECO:0000313" key="2">
    <source>
        <dbReference type="Proteomes" id="UP000604046"/>
    </source>
</evidence>
<dbReference type="PANTHER" id="PTHR40624:SF1">
    <property type="entry name" value="BIOSYNTHESIS MONOOXYGENASE, PUTATIVE (AFU_ORTHOLOGUE AFUA_1G12025)-RELATED"/>
    <property type="match status" value="1"/>
</dbReference>
<organism evidence="1 2">
    <name type="scientific">Symbiodinium natans</name>
    <dbReference type="NCBI Taxonomy" id="878477"/>
    <lineage>
        <taxon>Eukaryota</taxon>
        <taxon>Sar</taxon>
        <taxon>Alveolata</taxon>
        <taxon>Dinophyceae</taxon>
        <taxon>Suessiales</taxon>
        <taxon>Symbiodiniaceae</taxon>
        <taxon>Symbiodinium</taxon>
    </lineage>
</organism>
<evidence type="ECO:0000313" key="1">
    <source>
        <dbReference type="EMBL" id="CAE7414631.1"/>
    </source>
</evidence>
<comment type="caution">
    <text evidence="1">The sequence shown here is derived from an EMBL/GenBank/DDBJ whole genome shotgun (WGS) entry which is preliminary data.</text>
</comment>
<accession>A0A812R1Z2</accession>
<sequence>MKVPRDVLLLAAGALAAFGVLSAGTWTHRQLSQSPKVGWALIVQLRFKDISVRDEFLSFWTVLARYVRDNEPFTTLFQAIQSDKDPLLVIVDERYTSKDLYTGAHRSSAAFAEFRPKMKKLQDEGQLEVTGESGFAIDLA</sequence>
<name>A0A812R1Z2_9DINO</name>
<dbReference type="Proteomes" id="UP000604046">
    <property type="component" value="Unassembled WGS sequence"/>
</dbReference>
<gene>
    <name evidence="1" type="ORF">SNAT2548_LOCUS22539</name>
</gene>
<dbReference type="Gene3D" id="3.30.70.100">
    <property type="match status" value="1"/>
</dbReference>
<dbReference type="EMBL" id="CAJNDS010002292">
    <property type="protein sequence ID" value="CAE7414631.1"/>
    <property type="molecule type" value="Genomic_DNA"/>
</dbReference>
<dbReference type="SUPFAM" id="SSF54909">
    <property type="entry name" value="Dimeric alpha+beta barrel"/>
    <property type="match status" value="1"/>
</dbReference>